<evidence type="ECO:0000256" key="3">
    <source>
        <dbReference type="ARBA" id="ARBA00010088"/>
    </source>
</evidence>
<dbReference type="Pfam" id="PF00561">
    <property type="entry name" value="Abhydrolase_1"/>
    <property type="match status" value="1"/>
</dbReference>
<proteinExistence type="inferred from homology"/>
<evidence type="ECO:0000256" key="2">
    <source>
        <dbReference type="ARBA" id="ARBA00004496"/>
    </source>
</evidence>
<reference evidence="13 14" key="1">
    <citation type="submission" date="2016-02" db="EMBL/GenBank/DDBJ databases">
        <title>Draft genome sequence of Hydrogenophaga sp. LPB0072.</title>
        <authorList>
            <person name="Shin S.-K."/>
            <person name="Yi H."/>
        </authorList>
    </citation>
    <scope>NUCLEOTIDE SEQUENCE [LARGE SCALE GENOMIC DNA]</scope>
    <source>
        <strain evidence="13 14">LPB0072</strain>
    </source>
</reference>
<dbReference type="SUPFAM" id="SSF53474">
    <property type="entry name" value="alpha/beta-Hydrolases"/>
    <property type="match status" value="1"/>
</dbReference>
<evidence type="ECO:0000256" key="5">
    <source>
        <dbReference type="ARBA" id="ARBA00021843"/>
    </source>
</evidence>
<dbReference type="InterPro" id="IPR005944">
    <property type="entry name" value="Pro_iminopeptidase"/>
</dbReference>
<dbReference type="GO" id="GO:0006508">
    <property type="term" value="P:proteolysis"/>
    <property type="evidence" value="ECO:0007669"/>
    <property type="project" value="UniProtKB-KW"/>
</dbReference>
<evidence type="ECO:0000313" key="13">
    <source>
        <dbReference type="EMBL" id="OAD42024.1"/>
    </source>
</evidence>
<dbReference type="AlphaFoldDB" id="A0A162P778"/>
<evidence type="ECO:0000313" key="12">
    <source>
        <dbReference type="EMBL" id="AOW13727.1"/>
    </source>
</evidence>
<evidence type="ECO:0000313" key="14">
    <source>
        <dbReference type="Proteomes" id="UP000185657"/>
    </source>
</evidence>
<reference evidence="12 15" key="2">
    <citation type="submission" date="2016-10" db="EMBL/GenBank/DDBJ databases">
        <title>Hydorgenophaga sp. LPB0072 isolated from gastropod.</title>
        <authorList>
            <person name="Kim E."/>
            <person name="Yi H."/>
        </authorList>
    </citation>
    <scope>NUCLEOTIDE SEQUENCE [LARGE SCALE GENOMIC DNA]</scope>
    <source>
        <strain evidence="12 15">LPB0072</strain>
    </source>
</reference>
<dbReference type="KEGG" id="hyl:LPB072_13625"/>
<evidence type="ECO:0000256" key="8">
    <source>
        <dbReference type="ARBA" id="ARBA00022670"/>
    </source>
</evidence>
<keyword evidence="9" id="KW-0378">Hydrolase</keyword>
<organism evidence="12 15">
    <name type="scientific">Hydrogenophaga crassostreae</name>
    <dbReference type="NCBI Taxonomy" id="1763535"/>
    <lineage>
        <taxon>Bacteria</taxon>
        <taxon>Pseudomonadati</taxon>
        <taxon>Pseudomonadota</taxon>
        <taxon>Betaproteobacteria</taxon>
        <taxon>Burkholderiales</taxon>
        <taxon>Comamonadaceae</taxon>
        <taxon>Hydrogenophaga</taxon>
    </lineage>
</organism>
<evidence type="ECO:0000259" key="11">
    <source>
        <dbReference type="Pfam" id="PF00561"/>
    </source>
</evidence>
<keyword evidence="14" id="KW-1185">Reference proteome</keyword>
<comment type="similarity">
    <text evidence="3">Belongs to the peptidase S33 family.</text>
</comment>
<dbReference type="PANTHER" id="PTHR43722">
    <property type="entry name" value="PROLINE IMINOPEPTIDASE"/>
    <property type="match status" value="1"/>
</dbReference>
<dbReference type="InterPro" id="IPR029058">
    <property type="entry name" value="AB_hydrolase_fold"/>
</dbReference>
<dbReference type="InterPro" id="IPR002410">
    <property type="entry name" value="Peptidase_S33"/>
</dbReference>
<dbReference type="STRING" id="1763535.LPB072_13625"/>
<evidence type="ECO:0000313" key="15">
    <source>
        <dbReference type="Proteomes" id="UP000185680"/>
    </source>
</evidence>
<protein>
    <recommendedName>
        <fullName evidence="5">Proline iminopeptidase</fullName>
        <ecNumber evidence="4">3.4.11.5</ecNumber>
    </recommendedName>
    <alternativeName>
        <fullName evidence="10">Prolyl aminopeptidase</fullName>
    </alternativeName>
</protein>
<dbReference type="GO" id="GO:0004177">
    <property type="term" value="F:aminopeptidase activity"/>
    <property type="evidence" value="ECO:0007669"/>
    <property type="project" value="UniProtKB-KW"/>
</dbReference>
<dbReference type="EC" id="3.4.11.5" evidence="4"/>
<dbReference type="Gene3D" id="3.40.50.1820">
    <property type="entry name" value="alpha/beta hydrolase"/>
    <property type="match status" value="1"/>
</dbReference>
<keyword evidence="7" id="KW-0963">Cytoplasm</keyword>
<dbReference type="InterPro" id="IPR000073">
    <property type="entry name" value="AB_hydrolase_1"/>
</dbReference>
<keyword evidence="6" id="KW-0031">Aminopeptidase</keyword>
<comment type="catalytic activity">
    <reaction evidence="1">
        <text>Release of N-terminal proline from a peptide.</text>
        <dbReference type="EC" id="3.4.11.5"/>
    </reaction>
</comment>
<feature type="domain" description="AB hydrolase-1" evidence="11">
    <location>
        <begin position="15"/>
        <end position="112"/>
    </location>
</feature>
<keyword evidence="8" id="KW-0645">Protease</keyword>
<sequence length="334" mass="36470">MAYRVVGNQKGEAWLMLHGGPGASCQPGMLQPLDLAKQWAVAPDQRGCGASRPRGEIARNTLQALVCDLEALRQKLGVERWNVLAGSWGTVVALAYVQRHPQRVDRLVLRGAFATSRRELAGLLQPGGKVVGRVGFEPRWPRAPGYGVPSVLVALRKVIQSGTGGVTVLRVVRRWNTLEMACAAVGMRRSLRHAVSSGDQVLATRIRRDVAGLGRGLRRALANKDLLRSRPVDRRLRDKYRVQAHYLLQRGFVRPGELDRAVHTASGAGVAIDWVHGQFDAVCPSRNSQAWAALETGGAERMRLTLTRSGHLGHEADTLQALRLAVRRNLGSLG</sequence>
<evidence type="ECO:0000256" key="1">
    <source>
        <dbReference type="ARBA" id="ARBA00001585"/>
    </source>
</evidence>
<evidence type="ECO:0000256" key="9">
    <source>
        <dbReference type="ARBA" id="ARBA00022801"/>
    </source>
</evidence>
<evidence type="ECO:0000256" key="10">
    <source>
        <dbReference type="ARBA" id="ARBA00029605"/>
    </source>
</evidence>
<dbReference type="Proteomes" id="UP000185680">
    <property type="component" value="Chromosome"/>
</dbReference>
<dbReference type="PRINTS" id="PR00793">
    <property type="entry name" value="PROAMNOPTASE"/>
</dbReference>
<evidence type="ECO:0000256" key="6">
    <source>
        <dbReference type="ARBA" id="ARBA00022438"/>
    </source>
</evidence>
<evidence type="ECO:0000256" key="7">
    <source>
        <dbReference type="ARBA" id="ARBA00022490"/>
    </source>
</evidence>
<comment type="subcellular location">
    <subcellularLocation>
        <location evidence="2">Cytoplasm</location>
    </subcellularLocation>
</comment>
<evidence type="ECO:0000256" key="4">
    <source>
        <dbReference type="ARBA" id="ARBA00012568"/>
    </source>
</evidence>
<dbReference type="Proteomes" id="UP000185657">
    <property type="component" value="Unassembled WGS sequence"/>
</dbReference>
<dbReference type="EMBL" id="LVWD01000013">
    <property type="protein sequence ID" value="OAD42024.1"/>
    <property type="molecule type" value="Genomic_DNA"/>
</dbReference>
<name>A0A162P778_9BURK</name>
<dbReference type="EMBL" id="CP017476">
    <property type="protein sequence ID" value="AOW13727.1"/>
    <property type="molecule type" value="Genomic_DNA"/>
</dbReference>
<gene>
    <name evidence="12" type="ORF">LPB072_13625</name>
    <name evidence="13" type="ORF">LPB72_12245</name>
</gene>
<accession>A0A162P778</accession>
<dbReference type="PANTHER" id="PTHR43722:SF1">
    <property type="entry name" value="PROLINE IMINOPEPTIDASE"/>
    <property type="match status" value="1"/>
</dbReference>
<dbReference type="GO" id="GO:0005737">
    <property type="term" value="C:cytoplasm"/>
    <property type="evidence" value="ECO:0007669"/>
    <property type="project" value="UniProtKB-SubCell"/>
</dbReference>